<dbReference type="Gene3D" id="1.20.1640.10">
    <property type="entry name" value="Multidrug efflux transporter AcrB transmembrane domain"/>
    <property type="match status" value="1"/>
</dbReference>
<dbReference type="InterPro" id="IPR055344">
    <property type="entry name" value="SecD_SecF_C_bact"/>
</dbReference>
<keyword evidence="7 9" id="KW-0811">Translocation</keyword>
<evidence type="ECO:0000256" key="9">
    <source>
        <dbReference type="HAMAP-Rule" id="MF_01464"/>
    </source>
</evidence>
<dbReference type="InterPro" id="IPR005665">
    <property type="entry name" value="SecF_bac"/>
</dbReference>
<evidence type="ECO:0000313" key="12">
    <source>
        <dbReference type="EMBL" id="PKQ28846.1"/>
    </source>
</evidence>
<comment type="caution">
    <text evidence="12">The sequence shown here is derived from an EMBL/GenBank/DDBJ whole genome shotgun (WGS) entry which is preliminary data.</text>
</comment>
<evidence type="ECO:0000313" key="13">
    <source>
        <dbReference type="Proteomes" id="UP000233654"/>
    </source>
</evidence>
<proteinExistence type="inferred from homology"/>
<keyword evidence="4 9" id="KW-0812">Transmembrane</keyword>
<dbReference type="Pfam" id="PF07549">
    <property type="entry name" value="Sec_GG"/>
    <property type="match status" value="1"/>
</dbReference>
<feature type="domain" description="Protein export membrane protein SecD/SecF C-terminal" evidence="11">
    <location>
        <begin position="104"/>
        <end position="292"/>
    </location>
</feature>
<evidence type="ECO:0000256" key="1">
    <source>
        <dbReference type="ARBA" id="ARBA00004651"/>
    </source>
</evidence>
<evidence type="ECO:0000256" key="4">
    <source>
        <dbReference type="ARBA" id="ARBA00022692"/>
    </source>
</evidence>
<evidence type="ECO:0000256" key="8">
    <source>
        <dbReference type="ARBA" id="ARBA00023136"/>
    </source>
</evidence>
<evidence type="ECO:0000259" key="11">
    <source>
        <dbReference type="Pfam" id="PF02355"/>
    </source>
</evidence>
<evidence type="ECO:0000256" key="3">
    <source>
        <dbReference type="ARBA" id="ARBA00022475"/>
    </source>
</evidence>
<feature type="transmembrane region" description="Helical" evidence="9">
    <location>
        <begin position="264"/>
        <end position="290"/>
    </location>
</feature>
<evidence type="ECO:0000256" key="7">
    <source>
        <dbReference type="ARBA" id="ARBA00023010"/>
    </source>
</evidence>
<feature type="compositionally biased region" description="Basic residues" evidence="10">
    <location>
        <begin position="396"/>
        <end position="412"/>
    </location>
</feature>
<feature type="transmembrane region" description="Helical" evidence="9">
    <location>
        <begin position="20"/>
        <end position="45"/>
    </location>
</feature>
<dbReference type="SUPFAM" id="SSF82866">
    <property type="entry name" value="Multidrug efflux transporter AcrB transmembrane domain"/>
    <property type="match status" value="1"/>
</dbReference>
<dbReference type="AlphaFoldDB" id="A0A2N3G802"/>
<feature type="compositionally biased region" description="Polar residues" evidence="10">
    <location>
        <begin position="365"/>
        <end position="376"/>
    </location>
</feature>
<feature type="transmembrane region" description="Helical" evidence="9">
    <location>
        <begin position="134"/>
        <end position="151"/>
    </location>
</feature>
<dbReference type="GO" id="GO:0006605">
    <property type="term" value="P:protein targeting"/>
    <property type="evidence" value="ECO:0007669"/>
    <property type="project" value="UniProtKB-UniRule"/>
</dbReference>
<feature type="transmembrane region" description="Helical" evidence="9">
    <location>
        <begin position="240"/>
        <end position="258"/>
    </location>
</feature>
<dbReference type="InterPro" id="IPR022645">
    <property type="entry name" value="SecD/SecF_bac"/>
</dbReference>
<dbReference type="PRINTS" id="PR01755">
    <property type="entry name" value="SECFTRNLCASE"/>
</dbReference>
<dbReference type="PANTHER" id="PTHR30081:SF8">
    <property type="entry name" value="PROTEIN TRANSLOCASE SUBUNIT SECF"/>
    <property type="match status" value="1"/>
</dbReference>
<dbReference type="Pfam" id="PF02355">
    <property type="entry name" value="SecD_SecF_C"/>
    <property type="match status" value="1"/>
</dbReference>
<sequence length="412" mass="44468">MMRLIPRRAKDLNIIEHKYVWISVSITLIVVSIVGLFILGLNFGIDFTGGTEFNLRVKPKTNISVVRAATGSVGYASAQIQSSGNNQFLVRVPKLDDAKTAQLTEALKKSGNMEELLAENSVGPGWGGQVTRQAIVALIAFLVAILIYISVRFEFKMAISAIIAVLHDLVVTVGVYALTEKQVTPATVIAVLTILGYSLYDTIVIFDRIKENSDLLTRQSKKTYSLVVNESINQVMARSINTSLTTLMPVVTILFFGGETLKAFAFPLFIGIAAGTYSSIFVASPFLALWKETEPKYRAYISQVERRNIRDARESGDASAVTPVLKKSAGARASSASAGARKTVTGARDKRPPPSKPQPKPMPKTSTGESGESTHASKPVPKPKPAQGGQTSKNLAKSRTKGPGSGKKKKKK</sequence>
<evidence type="ECO:0000256" key="5">
    <source>
        <dbReference type="ARBA" id="ARBA00022927"/>
    </source>
</evidence>
<accession>A0A2N3G802</accession>
<comment type="function">
    <text evidence="9">Part of the Sec protein translocase complex. Interacts with the SecYEG preprotein conducting channel. SecDF uses the proton motive force (PMF) to complete protein translocation after the ATP-dependent function of SecA.</text>
</comment>
<feature type="transmembrane region" description="Helical" evidence="9">
    <location>
        <begin position="158"/>
        <end position="177"/>
    </location>
</feature>
<comment type="subunit">
    <text evidence="9">Forms a complex with SecD. Part of the essential Sec protein translocation apparatus which comprises SecA, SecYEG and auxiliary proteins SecDF. Other proteins may also be involved.</text>
</comment>
<keyword evidence="3 9" id="KW-1003">Cell membrane</keyword>
<reference evidence="12 13" key="1">
    <citation type="journal article" date="2017" name="ISME J.">
        <title>Potential for microbial H2 and metal transformations associated with novel bacteria and archaea in deep terrestrial subsurface sediments.</title>
        <authorList>
            <person name="Hernsdorf A.W."/>
            <person name="Amano Y."/>
            <person name="Miyakawa K."/>
            <person name="Ise K."/>
            <person name="Suzuki Y."/>
            <person name="Anantharaman K."/>
            <person name="Probst A."/>
            <person name="Burstein D."/>
            <person name="Thomas B.C."/>
            <person name="Banfield J.F."/>
        </authorList>
    </citation>
    <scope>NUCLEOTIDE SEQUENCE [LARGE SCALE GENOMIC DNA]</scope>
    <source>
        <strain evidence="12">HGW-Actinobacteria-3</strain>
    </source>
</reference>
<dbReference type="EMBL" id="PHEX01000004">
    <property type="protein sequence ID" value="PKQ28846.1"/>
    <property type="molecule type" value="Genomic_DNA"/>
</dbReference>
<feature type="compositionally biased region" description="Low complexity" evidence="10">
    <location>
        <begin position="328"/>
        <end position="341"/>
    </location>
</feature>
<dbReference type="GO" id="GO:0005886">
    <property type="term" value="C:plasma membrane"/>
    <property type="evidence" value="ECO:0007669"/>
    <property type="project" value="UniProtKB-SubCell"/>
</dbReference>
<dbReference type="GO" id="GO:0043952">
    <property type="term" value="P:protein transport by the Sec complex"/>
    <property type="evidence" value="ECO:0007669"/>
    <property type="project" value="UniProtKB-UniRule"/>
</dbReference>
<keyword evidence="5 9" id="KW-0653">Protein transport</keyword>
<dbReference type="Gene3D" id="3.30.70.2040">
    <property type="match status" value="1"/>
</dbReference>
<organism evidence="12 13">
    <name type="scientific">Candidatus Anoxymicrobium japonicum</name>
    <dbReference type="NCBI Taxonomy" id="2013648"/>
    <lineage>
        <taxon>Bacteria</taxon>
        <taxon>Bacillati</taxon>
        <taxon>Actinomycetota</taxon>
        <taxon>Candidatus Geothermincolia</taxon>
        <taxon>Candidatus Geothermincolales</taxon>
        <taxon>Candidatus Anoxymicrobiaceae</taxon>
        <taxon>Candidatus Anoxymicrobium</taxon>
    </lineage>
</organism>
<feature type="region of interest" description="Disordered" evidence="10">
    <location>
        <begin position="312"/>
        <end position="412"/>
    </location>
</feature>
<comment type="similarity">
    <text evidence="9">Belongs to the SecD/SecF family. SecF subfamily.</text>
</comment>
<evidence type="ECO:0000256" key="10">
    <source>
        <dbReference type="SAM" id="MobiDB-lite"/>
    </source>
</evidence>
<feature type="transmembrane region" description="Helical" evidence="9">
    <location>
        <begin position="183"/>
        <end position="200"/>
    </location>
</feature>
<protein>
    <recommendedName>
        <fullName evidence="9">Protein-export membrane protein SecF</fullName>
    </recommendedName>
</protein>
<comment type="subcellular location">
    <subcellularLocation>
        <location evidence="1 9">Cell membrane</location>
        <topology evidence="1 9">Multi-pass membrane protein</topology>
    </subcellularLocation>
</comment>
<name>A0A2N3G802_9ACTN</name>
<dbReference type="HAMAP" id="MF_01464_B">
    <property type="entry name" value="SecF_B"/>
    <property type="match status" value="1"/>
</dbReference>
<dbReference type="InterPro" id="IPR048634">
    <property type="entry name" value="SecD_SecF_C"/>
</dbReference>
<dbReference type="GO" id="GO:0015450">
    <property type="term" value="F:protein-transporting ATPase activity"/>
    <property type="evidence" value="ECO:0007669"/>
    <property type="project" value="InterPro"/>
</dbReference>
<keyword evidence="6 9" id="KW-1133">Transmembrane helix</keyword>
<dbReference type="InterPro" id="IPR022813">
    <property type="entry name" value="SecD/SecF_arch_bac"/>
</dbReference>
<gene>
    <name evidence="9 12" type="primary">secF</name>
    <name evidence="12" type="ORF">CVT63_00835</name>
</gene>
<dbReference type="PANTHER" id="PTHR30081">
    <property type="entry name" value="PROTEIN-EXPORT MEMBRANE PROTEIN SEC"/>
    <property type="match status" value="1"/>
</dbReference>
<dbReference type="NCBIfam" id="TIGR00966">
    <property type="entry name" value="transloc_SecF"/>
    <property type="match status" value="1"/>
</dbReference>
<keyword evidence="8 9" id="KW-0472">Membrane</keyword>
<dbReference type="NCBIfam" id="TIGR00916">
    <property type="entry name" value="2A0604s01"/>
    <property type="match status" value="1"/>
</dbReference>
<evidence type="ECO:0000256" key="2">
    <source>
        <dbReference type="ARBA" id="ARBA00022448"/>
    </source>
</evidence>
<keyword evidence="2 9" id="KW-0813">Transport</keyword>
<evidence type="ECO:0000256" key="6">
    <source>
        <dbReference type="ARBA" id="ARBA00022989"/>
    </source>
</evidence>
<dbReference type="InterPro" id="IPR022646">
    <property type="entry name" value="SecD/SecF_CS"/>
</dbReference>
<dbReference type="GO" id="GO:0065002">
    <property type="term" value="P:intracellular protein transmembrane transport"/>
    <property type="evidence" value="ECO:0007669"/>
    <property type="project" value="UniProtKB-UniRule"/>
</dbReference>
<dbReference type="Proteomes" id="UP000233654">
    <property type="component" value="Unassembled WGS sequence"/>
</dbReference>